<keyword evidence="2" id="KW-1185">Reference proteome</keyword>
<accession>U6N1E4</accession>
<gene>
    <name evidence="1" type="ORF">ENH_00081570</name>
</gene>
<evidence type="ECO:0000313" key="2">
    <source>
        <dbReference type="Proteomes" id="UP000030754"/>
    </source>
</evidence>
<name>U6N1E4_9EIME</name>
<evidence type="ECO:0000313" key="1">
    <source>
        <dbReference type="EMBL" id="CDJ70313.1"/>
    </source>
</evidence>
<dbReference type="VEuPathDB" id="ToxoDB:ENH_00081570"/>
<proteinExistence type="predicted"/>
<protein>
    <submittedName>
        <fullName evidence="1">SAG family member</fullName>
    </submittedName>
</protein>
<reference evidence="1" key="1">
    <citation type="submission" date="2013-10" db="EMBL/GenBank/DDBJ databases">
        <title>Genomic analysis of the causative agents of coccidiosis in chickens.</title>
        <authorList>
            <person name="Reid A.J."/>
            <person name="Blake D."/>
            <person name="Billington K."/>
            <person name="Browne H."/>
            <person name="Dunn M."/>
            <person name="Hung S."/>
            <person name="Kawahara F."/>
            <person name="Miranda-Saavedra D."/>
            <person name="Mourier T."/>
            <person name="Nagra H."/>
            <person name="Otto T.D."/>
            <person name="Rawlings N."/>
            <person name="Sanchez A."/>
            <person name="Sanders M."/>
            <person name="Subramaniam C."/>
            <person name="Tay Y."/>
            <person name="Dear P."/>
            <person name="Doerig C."/>
            <person name="Gruber A."/>
            <person name="Parkinson J."/>
            <person name="Shirley M."/>
            <person name="Wan K.L."/>
            <person name="Berriman M."/>
            <person name="Tomley F."/>
            <person name="Pain A."/>
        </authorList>
    </citation>
    <scope>NUCLEOTIDE SEQUENCE [LARGE SCALE GENOMIC DNA]</scope>
    <source>
        <strain evidence="1">Houghton</strain>
    </source>
</reference>
<organism evidence="1 2">
    <name type="scientific">Eimeria necatrix</name>
    <dbReference type="NCBI Taxonomy" id="51315"/>
    <lineage>
        <taxon>Eukaryota</taxon>
        <taxon>Sar</taxon>
        <taxon>Alveolata</taxon>
        <taxon>Apicomplexa</taxon>
        <taxon>Conoidasida</taxon>
        <taxon>Coccidia</taxon>
        <taxon>Eucoccidiorida</taxon>
        <taxon>Eimeriorina</taxon>
        <taxon>Eimeriidae</taxon>
        <taxon>Eimeria</taxon>
    </lineage>
</organism>
<dbReference type="EMBL" id="HG725926">
    <property type="protein sequence ID" value="CDJ70313.1"/>
    <property type="molecule type" value="Genomic_DNA"/>
</dbReference>
<dbReference type="GeneID" id="25478286"/>
<dbReference type="Proteomes" id="UP000030754">
    <property type="component" value="Unassembled WGS sequence"/>
</dbReference>
<dbReference type="Pfam" id="PF11054">
    <property type="entry name" value="Surface_antigen"/>
    <property type="match status" value="1"/>
</dbReference>
<reference evidence="1" key="2">
    <citation type="submission" date="2013-10" db="EMBL/GenBank/DDBJ databases">
        <authorList>
            <person name="Aslett M."/>
        </authorList>
    </citation>
    <scope>NUCLEOTIDE SEQUENCE [LARGE SCALE GENOMIC DNA]</scope>
    <source>
        <strain evidence="1">Houghton</strain>
    </source>
</reference>
<sequence length="296" mass="32014">MVSKTDLDKKIKISATNPAARTRPTDVPLVAIRPSVQTDIKFTNPFLIPSFLFTIALFVPKMVRAVFFPLVLVPVLCGHKTASASTTGTAETIDCFKEMNEERKAAGLPEFTQASEETQVLPEHPGSGRAITASTLWTEICKKIAGDDGATTQANQLEGTFAYYSGKKDCKAAVQYWKDGFSLFKNELPPTFTALNDPPIYTDQAVSFVALYNPKASPVASCAFVTCTEGGAFAAADLSKSHEGRTLRRLQELETTATAVICLTNPKALTAGAAPFHCLDFQGRGVAEDCSCYSWY</sequence>
<dbReference type="RefSeq" id="XP_013438779.1">
    <property type="nucleotide sequence ID" value="XM_013583325.1"/>
</dbReference>
<dbReference type="AlphaFoldDB" id="U6N1E4"/>
<dbReference type="InterPro" id="IPR021288">
    <property type="entry name" value="Surface_antigen"/>
</dbReference>